<evidence type="ECO:0000256" key="5">
    <source>
        <dbReference type="ARBA" id="ARBA00022824"/>
    </source>
</evidence>
<dbReference type="Proteomes" id="UP001221142">
    <property type="component" value="Unassembled WGS sequence"/>
</dbReference>
<keyword evidence="7 9" id="KW-0472">Membrane</keyword>
<dbReference type="PANTHER" id="PTHR13202:SF0">
    <property type="entry name" value="SIGNAL PEPTIDASE COMPLEX SUBUNIT 1"/>
    <property type="match status" value="1"/>
</dbReference>
<gene>
    <name evidence="10" type="ORF">FB45DRAFT_900627</name>
</gene>
<evidence type="ECO:0000313" key="10">
    <source>
        <dbReference type="EMBL" id="KAJ7641613.1"/>
    </source>
</evidence>
<feature type="transmembrane region" description="Helical" evidence="9">
    <location>
        <begin position="27"/>
        <end position="46"/>
    </location>
</feature>
<evidence type="ECO:0000256" key="6">
    <source>
        <dbReference type="ARBA" id="ARBA00022989"/>
    </source>
</evidence>
<evidence type="ECO:0000256" key="4">
    <source>
        <dbReference type="ARBA" id="ARBA00022692"/>
    </source>
</evidence>
<comment type="similarity">
    <text evidence="2">Belongs to the SPCS1 family.</text>
</comment>
<dbReference type="PANTHER" id="PTHR13202">
    <property type="entry name" value="MICROSOMAL SIGNAL PEPTIDASE 12 KDA SUBUNIT"/>
    <property type="match status" value="1"/>
</dbReference>
<proteinExistence type="inferred from homology"/>
<evidence type="ECO:0000313" key="11">
    <source>
        <dbReference type="Proteomes" id="UP001221142"/>
    </source>
</evidence>
<keyword evidence="5" id="KW-0256">Endoplasmic reticulum</keyword>
<comment type="function">
    <text evidence="8">Component of the signal peptidase complex (SPC) which catalyzes the cleavage of N-terminal signal sequences from nascent proteins as they are translocated into the lumen of the endoplasmic reticulum. Dispensable for SPC enzymatic activity.</text>
</comment>
<keyword evidence="11" id="KW-1185">Reference proteome</keyword>
<evidence type="ECO:0000256" key="3">
    <source>
        <dbReference type="ARBA" id="ARBA00017059"/>
    </source>
</evidence>
<accession>A0AAD7FT85</accession>
<name>A0AAD7FT85_9AGAR</name>
<evidence type="ECO:0000256" key="7">
    <source>
        <dbReference type="ARBA" id="ARBA00023136"/>
    </source>
</evidence>
<evidence type="ECO:0000256" key="2">
    <source>
        <dbReference type="ARBA" id="ARBA00005245"/>
    </source>
</evidence>
<keyword evidence="6 9" id="KW-1133">Transmembrane helix</keyword>
<comment type="caution">
    <text evidence="10">The sequence shown here is derived from an EMBL/GenBank/DDBJ whole genome shotgun (WGS) entry which is preliminary data.</text>
</comment>
<dbReference type="Pfam" id="PF06645">
    <property type="entry name" value="SPC12"/>
    <property type="match status" value="1"/>
</dbReference>
<keyword evidence="4 9" id="KW-0812">Transmembrane</keyword>
<reference evidence="10" key="1">
    <citation type="submission" date="2023-03" db="EMBL/GenBank/DDBJ databases">
        <title>Massive genome expansion in bonnet fungi (Mycena s.s.) driven by repeated elements and novel gene families across ecological guilds.</title>
        <authorList>
            <consortium name="Lawrence Berkeley National Laboratory"/>
            <person name="Harder C.B."/>
            <person name="Miyauchi S."/>
            <person name="Viragh M."/>
            <person name="Kuo A."/>
            <person name="Thoen E."/>
            <person name="Andreopoulos B."/>
            <person name="Lu D."/>
            <person name="Skrede I."/>
            <person name="Drula E."/>
            <person name="Henrissat B."/>
            <person name="Morin E."/>
            <person name="Kohler A."/>
            <person name="Barry K."/>
            <person name="LaButti K."/>
            <person name="Morin E."/>
            <person name="Salamov A."/>
            <person name="Lipzen A."/>
            <person name="Mereny Z."/>
            <person name="Hegedus B."/>
            <person name="Baldrian P."/>
            <person name="Stursova M."/>
            <person name="Weitz H."/>
            <person name="Taylor A."/>
            <person name="Grigoriev I.V."/>
            <person name="Nagy L.G."/>
            <person name="Martin F."/>
            <person name="Kauserud H."/>
        </authorList>
    </citation>
    <scope>NUCLEOTIDE SEQUENCE</scope>
    <source>
        <strain evidence="10">9284</strain>
    </source>
</reference>
<dbReference type="InterPro" id="IPR009542">
    <property type="entry name" value="Spc1/SPCS1"/>
</dbReference>
<feature type="transmembrane region" description="Helical" evidence="9">
    <location>
        <begin position="52"/>
        <end position="71"/>
    </location>
</feature>
<organism evidence="10 11">
    <name type="scientific">Roridomyces roridus</name>
    <dbReference type="NCBI Taxonomy" id="1738132"/>
    <lineage>
        <taxon>Eukaryota</taxon>
        <taxon>Fungi</taxon>
        <taxon>Dikarya</taxon>
        <taxon>Basidiomycota</taxon>
        <taxon>Agaricomycotina</taxon>
        <taxon>Agaricomycetes</taxon>
        <taxon>Agaricomycetidae</taxon>
        <taxon>Agaricales</taxon>
        <taxon>Marasmiineae</taxon>
        <taxon>Mycenaceae</taxon>
        <taxon>Roridomyces</taxon>
    </lineage>
</organism>
<sequence>MSDFLQQLGEGKIDFVGQQTVDRISRVWLIGTTIISFIVGFLLQSLPLTMAIFGGSTALMAVLIIPPWPVFNQHPTKWLPVKSVEKKD</sequence>
<evidence type="ECO:0000256" key="1">
    <source>
        <dbReference type="ARBA" id="ARBA00004477"/>
    </source>
</evidence>
<evidence type="ECO:0000256" key="9">
    <source>
        <dbReference type="SAM" id="Phobius"/>
    </source>
</evidence>
<dbReference type="GO" id="GO:0006465">
    <property type="term" value="P:signal peptide processing"/>
    <property type="evidence" value="ECO:0007669"/>
    <property type="project" value="InterPro"/>
</dbReference>
<protein>
    <recommendedName>
        <fullName evidence="3">Signal peptidase complex subunit 1</fullName>
    </recommendedName>
</protein>
<dbReference type="GO" id="GO:0045047">
    <property type="term" value="P:protein targeting to ER"/>
    <property type="evidence" value="ECO:0007669"/>
    <property type="project" value="TreeGrafter"/>
</dbReference>
<dbReference type="EMBL" id="JARKIF010000004">
    <property type="protein sequence ID" value="KAJ7641613.1"/>
    <property type="molecule type" value="Genomic_DNA"/>
</dbReference>
<dbReference type="GO" id="GO:0005787">
    <property type="term" value="C:signal peptidase complex"/>
    <property type="evidence" value="ECO:0007669"/>
    <property type="project" value="InterPro"/>
</dbReference>
<evidence type="ECO:0000256" key="8">
    <source>
        <dbReference type="ARBA" id="ARBA00045204"/>
    </source>
</evidence>
<dbReference type="AlphaFoldDB" id="A0AAD7FT85"/>
<comment type="subcellular location">
    <subcellularLocation>
        <location evidence="1">Endoplasmic reticulum membrane</location>
        <topology evidence="1">Multi-pass membrane protein</topology>
    </subcellularLocation>
</comment>